<sequence>MTVPEEVPVQKDLHRSWLAAGLGGTEGCLVARETKGSKTNSLRRKAKKKRRKRQ</sequence>
<dbReference type="EMBL" id="KQ434827">
    <property type="protein sequence ID" value="KZC07615.1"/>
    <property type="molecule type" value="Genomic_DNA"/>
</dbReference>
<feature type="compositionally biased region" description="Basic residues" evidence="1">
    <location>
        <begin position="41"/>
        <end position="54"/>
    </location>
</feature>
<feature type="region of interest" description="Disordered" evidence="1">
    <location>
        <begin position="32"/>
        <end position="54"/>
    </location>
</feature>
<dbReference type="Proteomes" id="UP000076502">
    <property type="component" value="Unassembled WGS sequence"/>
</dbReference>
<evidence type="ECO:0000313" key="2">
    <source>
        <dbReference type="EMBL" id="KZC07615.1"/>
    </source>
</evidence>
<name>A0A154P6Q0_DUFNO</name>
<evidence type="ECO:0000256" key="1">
    <source>
        <dbReference type="SAM" id="MobiDB-lite"/>
    </source>
</evidence>
<keyword evidence="3" id="KW-1185">Reference proteome</keyword>
<proteinExistence type="predicted"/>
<gene>
    <name evidence="2" type="ORF">WN55_08387</name>
</gene>
<reference evidence="2 3" key="1">
    <citation type="submission" date="2015-07" db="EMBL/GenBank/DDBJ databases">
        <title>The genome of Dufourea novaeangliae.</title>
        <authorList>
            <person name="Pan H."/>
            <person name="Kapheim K."/>
        </authorList>
    </citation>
    <scope>NUCLEOTIDE SEQUENCE [LARGE SCALE GENOMIC DNA]</scope>
    <source>
        <strain evidence="2">0120121106</strain>
        <tissue evidence="2">Whole body</tissue>
    </source>
</reference>
<protein>
    <submittedName>
        <fullName evidence="2">Uncharacterized protein</fullName>
    </submittedName>
</protein>
<dbReference type="AlphaFoldDB" id="A0A154P6Q0"/>
<accession>A0A154P6Q0</accession>
<organism evidence="2 3">
    <name type="scientific">Dufourea novaeangliae</name>
    <name type="common">Sweat bee</name>
    <dbReference type="NCBI Taxonomy" id="178035"/>
    <lineage>
        <taxon>Eukaryota</taxon>
        <taxon>Metazoa</taxon>
        <taxon>Ecdysozoa</taxon>
        <taxon>Arthropoda</taxon>
        <taxon>Hexapoda</taxon>
        <taxon>Insecta</taxon>
        <taxon>Pterygota</taxon>
        <taxon>Neoptera</taxon>
        <taxon>Endopterygota</taxon>
        <taxon>Hymenoptera</taxon>
        <taxon>Apocrita</taxon>
        <taxon>Aculeata</taxon>
        <taxon>Apoidea</taxon>
        <taxon>Anthophila</taxon>
        <taxon>Halictidae</taxon>
        <taxon>Rophitinae</taxon>
        <taxon>Dufourea</taxon>
    </lineage>
</organism>
<evidence type="ECO:0000313" key="3">
    <source>
        <dbReference type="Proteomes" id="UP000076502"/>
    </source>
</evidence>